<dbReference type="SMART" id="SM00895">
    <property type="entry name" value="FCD"/>
    <property type="match status" value="1"/>
</dbReference>
<dbReference type="InterPro" id="IPR036390">
    <property type="entry name" value="WH_DNA-bd_sf"/>
</dbReference>
<evidence type="ECO:0000313" key="6">
    <source>
        <dbReference type="Proteomes" id="UP000320209"/>
    </source>
</evidence>
<keyword evidence="2" id="KW-0238">DNA-binding</keyword>
<dbReference type="SUPFAM" id="SSF46785">
    <property type="entry name" value="Winged helix' DNA-binding domain"/>
    <property type="match status" value="1"/>
</dbReference>
<dbReference type="PRINTS" id="PR00035">
    <property type="entry name" value="HTHGNTR"/>
</dbReference>
<dbReference type="PANTHER" id="PTHR43537:SF24">
    <property type="entry name" value="GLUCONATE OPERON TRANSCRIPTIONAL REPRESSOR"/>
    <property type="match status" value="1"/>
</dbReference>
<evidence type="ECO:0000256" key="3">
    <source>
        <dbReference type="ARBA" id="ARBA00023163"/>
    </source>
</evidence>
<keyword evidence="6" id="KW-1185">Reference proteome</keyword>
<dbReference type="InterPro" id="IPR036388">
    <property type="entry name" value="WH-like_DNA-bd_sf"/>
</dbReference>
<dbReference type="InterPro" id="IPR000524">
    <property type="entry name" value="Tscrpt_reg_HTH_GntR"/>
</dbReference>
<dbReference type="Pfam" id="PF07729">
    <property type="entry name" value="FCD"/>
    <property type="match status" value="1"/>
</dbReference>
<dbReference type="Pfam" id="PF00392">
    <property type="entry name" value="GntR"/>
    <property type="match status" value="1"/>
</dbReference>
<proteinExistence type="predicted"/>
<dbReference type="GO" id="GO:0003700">
    <property type="term" value="F:DNA-binding transcription factor activity"/>
    <property type="evidence" value="ECO:0007669"/>
    <property type="project" value="InterPro"/>
</dbReference>
<dbReference type="AlphaFoldDB" id="A0A543A2L7"/>
<dbReference type="Gene3D" id="1.20.120.530">
    <property type="entry name" value="GntR ligand-binding domain-like"/>
    <property type="match status" value="1"/>
</dbReference>
<dbReference type="PROSITE" id="PS50949">
    <property type="entry name" value="HTH_GNTR"/>
    <property type="match status" value="1"/>
</dbReference>
<evidence type="ECO:0000313" key="5">
    <source>
        <dbReference type="EMBL" id="TQL66835.1"/>
    </source>
</evidence>
<evidence type="ECO:0000256" key="1">
    <source>
        <dbReference type="ARBA" id="ARBA00023015"/>
    </source>
</evidence>
<organism evidence="5 6">
    <name type="scientific">Nocardioides albertanoniae</name>
    <dbReference type="NCBI Taxonomy" id="1175486"/>
    <lineage>
        <taxon>Bacteria</taxon>
        <taxon>Bacillati</taxon>
        <taxon>Actinomycetota</taxon>
        <taxon>Actinomycetes</taxon>
        <taxon>Propionibacteriales</taxon>
        <taxon>Nocardioidaceae</taxon>
        <taxon>Nocardioides</taxon>
    </lineage>
</organism>
<dbReference type="CDD" id="cd07377">
    <property type="entry name" value="WHTH_GntR"/>
    <property type="match status" value="1"/>
</dbReference>
<dbReference type="PANTHER" id="PTHR43537">
    <property type="entry name" value="TRANSCRIPTIONAL REGULATOR, GNTR FAMILY"/>
    <property type="match status" value="1"/>
</dbReference>
<name>A0A543A2L7_9ACTN</name>
<sequence length="243" mass="26683">MRVMTSRARAAIFAPIGDEGRAARVESRLAEAIRSGVLAHGERLPSEPELAQMLGVATVTAREALVALRAKGLVVTTRGRGGGSFVRAPESEDLVEHRLASMSRIELRDRAMFYLVVLTGCAEIAAERTDPDEVEDLRDLLIPLNVASVARWRNADSELYLSVAALTQSARMTREVVRQEADFGALLRIPLNEPVFREATAVRHQELVEALAAGDAVRARESVREHVAHALERLAEIHDAVRR</sequence>
<keyword evidence="3" id="KW-0804">Transcription</keyword>
<dbReference type="InterPro" id="IPR008920">
    <property type="entry name" value="TF_FadR/GntR_C"/>
</dbReference>
<accession>A0A543A2L7</accession>
<comment type="caution">
    <text evidence="5">The sequence shown here is derived from an EMBL/GenBank/DDBJ whole genome shotgun (WGS) entry which is preliminary data.</text>
</comment>
<protein>
    <submittedName>
        <fullName evidence="5">GntR family transcriptional regulator</fullName>
    </submittedName>
</protein>
<dbReference type="GO" id="GO:0003677">
    <property type="term" value="F:DNA binding"/>
    <property type="evidence" value="ECO:0007669"/>
    <property type="project" value="UniProtKB-KW"/>
</dbReference>
<gene>
    <name evidence="5" type="ORF">FB381_0701</name>
</gene>
<evidence type="ECO:0000259" key="4">
    <source>
        <dbReference type="PROSITE" id="PS50949"/>
    </source>
</evidence>
<dbReference type="EMBL" id="VFOV01000001">
    <property type="protein sequence ID" value="TQL66835.1"/>
    <property type="molecule type" value="Genomic_DNA"/>
</dbReference>
<dbReference type="SUPFAM" id="SSF48008">
    <property type="entry name" value="GntR ligand-binding domain-like"/>
    <property type="match status" value="1"/>
</dbReference>
<dbReference type="SMART" id="SM00345">
    <property type="entry name" value="HTH_GNTR"/>
    <property type="match status" value="1"/>
</dbReference>
<evidence type="ECO:0000256" key="2">
    <source>
        <dbReference type="ARBA" id="ARBA00023125"/>
    </source>
</evidence>
<reference evidence="5 6" key="1">
    <citation type="submission" date="2019-06" db="EMBL/GenBank/DDBJ databases">
        <title>Sequencing the genomes of 1000 actinobacteria strains.</title>
        <authorList>
            <person name="Klenk H.-P."/>
        </authorList>
    </citation>
    <scope>NUCLEOTIDE SEQUENCE [LARGE SCALE GENOMIC DNA]</scope>
    <source>
        <strain evidence="5 6">DSM 25218</strain>
    </source>
</reference>
<dbReference type="Gene3D" id="1.10.10.10">
    <property type="entry name" value="Winged helix-like DNA-binding domain superfamily/Winged helix DNA-binding domain"/>
    <property type="match status" value="1"/>
</dbReference>
<feature type="domain" description="HTH gntR-type" evidence="4">
    <location>
        <begin position="19"/>
        <end position="89"/>
    </location>
</feature>
<dbReference type="InterPro" id="IPR011711">
    <property type="entry name" value="GntR_C"/>
</dbReference>
<keyword evidence="1" id="KW-0805">Transcription regulation</keyword>
<dbReference type="Proteomes" id="UP000320209">
    <property type="component" value="Unassembled WGS sequence"/>
</dbReference>